<dbReference type="EMBL" id="BSSD01000001">
    <property type="protein sequence ID" value="GLW89681.1"/>
    <property type="molecule type" value="Genomic_DNA"/>
</dbReference>
<reference evidence="2" key="1">
    <citation type="submission" date="2023-02" db="EMBL/GenBank/DDBJ databases">
        <title>Actinokineospora globicatena NBRC 15670.</title>
        <authorList>
            <person name="Ichikawa N."/>
            <person name="Sato H."/>
            <person name="Tonouchi N."/>
        </authorList>
    </citation>
    <scope>NUCLEOTIDE SEQUENCE</scope>
    <source>
        <strain evidence="2">NBRC 15670</strain>
    </source>
</reference>
<evidence type="ECO:0000313" key="2">
    <source>
        <dbReference type="EMBL" id="GLW89681.1"/>
    </source>
</evidence>
<evidence type="ECO:0000256" key="1">
    <source>
        <dbReference type="ARBA" id="ARBA00005721"/>
    </source>
</evidence>
<organism evidence="2 3">
    <name type="scientific">Actinokineospora globicatena</name>
    <dbReference type="NCBI Taxonomy" id="103729"/>
    <lineage>
        <taxon>Bacteria</taxon>
        <taxon>Bacillati</taxon>
        <taxon>Actinomycetota</taxon>
        <taxon>Actinomycetes</taxon>
        <taxon>Pseudonocardiales</taxon>
        <taxon>Pseudonocardiaceae</taxon>
        <taxon>Actinokineospora</taxon>
    </lineage>
</organism>
<comment type="caution">
    <text evidence="2">The sequence shown here is derived from an EMBL/GenBank/DDBJ whole genome shotgun (WGS) entry which is preliminary data.</text>
</comment>
<dbReference type="Pfam" id="PF03780">
    <property type="entry name" value="Asp23"/>
    <property type="match status" value="1"/>
</dbReference>
<dbReference type="AlphaFoldDB" id="A0A9W6QGJ2"/>
<dbReference type="Proteomes" id="UP001165042">
    <property type="component" value="Unassembled WGS sequence"/>
</dbReference>
<comment type="similarity">
    <text evidence="1">Belongs to the asp23 family.</text>
</comment>
<protein>
    <recommendedName>
        <fullName evidence="4">Asp23 family, cell envelope-related function</fullName>
    </recommendedName>
</protein>
<dbReference type="InterPro" id="IPR005531">
    <property type="entry name" value="Asp23"/>
</dbReference>
<keyword evidence="3" id="KW-1185">Reference proteome</keyword>
<name>A0A9W6QGJ2_9PSEU</name>
<sequence>MSTLTTTAGAPWTTPVEPGERGRLTISDGVVARIAAHLAAEVHGVGGSAHRLLGVTVGAERAVQVDATVTGSSVALVVRLSITYPMSVRRAAEDVRGHLARRIRVLTGLTVSRIEVTVTALHSAARAVGRVR</sequence>
<evidence type="ECO:0000313" key="3">
    <source>
        <dbReference type="Proteomes" id="UP001165042"/>
    </source>
</evidence>
<dbReference type="PANTHER" id="PTHR34297">
    <property type="entry name" value="HYPOTHETICAL CYTOSOLIC PROTEIN-RELATED"/>
    <property type="match status" value="1"/>
</dbReference>
<accession>A0A9W6QGJ2</accession>
<evidence type="ECO:0008006" key="4">
    <source>
        <dbReference type="Google" id="ProtNLM"/>
    </source>
</evidence>
<dbReference type="RefSeq" id="WP_285607109.1">
    <property type="nucleotide sequence ID" value="NZ_BSSD01000001.1"/>
</dbReference>
<proteinExistence type="inferred from homology"/>
<gene>
    <name evidence="2" type="ORF">Aglo03_04970</name>
</gene>